<dbReference type="Proteomes" id="UP000789375">
    <property type="component" value="Unassembled WGS sequence"/>
</dbReference>
<dbReference type="EMBL" id="CAJVPP010001451">
    <property type="protein sequence ID" value="CAG8556437.1"/>
    <property type="molecule type" value="Genomic_DNA"/>
</dbReference>
<reference evidence="1" key="1">
    <citation type="submission" date="2021-06" db="EMBL/GenBank/DDBJ databases">
        <authorList>
            <person name="Kallberg Y."/>
            <person name="Tangrot J."/>
            <person name="Rosling A."/>
        </authorList>
    </citation>
    <scope>NUCLEOTIDE SEQUENCE</scope>
    <source>
        <strain evidence="1">87-6 pot B 2015</strain>
    </source>
</reference>
<keyword evidence="2" id="KW-1185">Reference proteome</keyword>
<comment type="caution">
    <text evidence="1">The sequence shown here is derived from an EMBL/GenBank/DDBJ whole genome shotgun (WGS) entry which is preliminary data.</text>
</comment>
<accession>A0A9N9B5Z9</accession>
<gene>
    <name evidence="1" type="ORF">FMOSSE_LOCUS6735</name>
</gene>
<evidence type="ECO:0000313" key="1">
    <source>
        <dbReference type="EMBL" id="CAG8556437.1"/>
    </source>
</evidence>
<protein>
    <submittedName>
        <fullName evidence="1">8333_t:CDS:1</fullName>
    </submittedName>
</protein>
<dbReference type="AlphaFoldDB" id="A0A9N9B5Z9"/>
<proteinExistence type="predicted"/>
<organism evidence="1 2">
    <name type="scientific">Funneliformis mosseae</name>
    <name type="common">Endomycorrhizal fungus</name>
    <name type="synonym">Glomus mosseae</name>
    <dbReference type="NCBI Taxonomy" id="27381"/>
    <lineage>
        <taxon>Eukaryota</taxon>
        <taxon>Fungi</taxon>
        <taxon>Fungi incertae sedis</taxon>
        <taxon>Mucoromycota</taxon>
        <taxon>Glomeromycotina</taxon>
        <taxon>Glomeromycetes</taxon>
        <taxon>Glomerales</taxon>
        <taxon>Glomeraceae</taxon>
        <taxon>Funneliformis</taxon>
    </lineage>
</organism>
<evidence type="ECO:0000313" key="2">
    <source>
        <dbReference type="Proteomes" id="UP000789375"/>
    </source>
</evidence>
<name>A0A9N9B5Z9_FUNMO</name>
<sequence length="97" mass="11239">MFQEGFGEVKGSAVLIQQILQIFYQIQQLQYQLQILLLKKDDGKIDFQRFRAINNQQGVMGGIAQKIPIPADLPNSRGPWKEIGNWYRKQHIGRNNL</sequence>